<comment type="caution">
    <text evidence="6">The sequence shown here is derived from an EMBL/GenBank/DDBJ whole genome shotgun (WGS) entry which is preliminary data.</text>
</comment>
<keyword evidence="4" id="KW-0804">Transcription</keyword>
<keyword evidence="7" id="KW-1185">Reference proteome</keyword>
<feature type="domain" description="HTH merR-type" evidence="5">
    <location>
        <begin position="123"/>
        <end position="192"/>
    </location>
</feature>
<proteinExistence type="predicted"/>
<dbReference type="InterPro" id="IPR047057">
    <property type="entry name" value="MerR_fam"/>
</dbReference>
<dbReference type="Proteomes" id="UP001580407">
    <property type="component" value="Unassembled WGS sequence"/>
</dbReference>
<dbReference type="Pfam" id="PF13411">
    <property type="entry name" value="MerR_1"/>
    <property type="match status" value="1"/>
</dbReference>
<dbReference type="SMART" id="SM00422">
    <property type="entry name" value="HTH_MERR"/>
    <property type="match status" value="2"/>
</dbReference>
<gene>
    <name evidence="6" type="ORF">ACE3NQ_07395</name>
</gene>
<sequence length="243" mass="28577">MDNTTYTPKQIADRLKVSTTTLRRYEEQALIPEVPRKNGNHRFYHAIHVQAFVTIRSLLKGYDIPVVYEVMRKVRSGEYEQALWLINAEQHKLQSEKMKTEEILTMIRNADFDKYKNIKISNAMSIREVSVIAGVNASAIRHWEKEGLIHAKRNRQNGYRIFSEAELRRILVISSLRKTVYYIENMKELLETLDTQSYAKVEQSFNLALTKLNHQLIDQFRGITELINYITMYQNEKNDAPQH</sequence>
<organism evidence="6 7">
    <name type="scientific">Paenibacillus terreus</name>
    <dbReference type="NCBI Taxonomy" id="1387834"/>
    <lineage>
        <taxon>Bacteria</taxon>
        <taxon>Bacillati</taxon>
        <taxon>Bacillota</taxon>
        <taxon>Bacilli</taxon>
        <taxon>Bacillales</taxon>
        <taxon>Paenibacillaceae</taxon>
        <taxon>Paenibacillus</taxon>
    </lineage>
</organism>
<protein>
    <submittedName>
        <fullName evidence="6">MerR family transcriptional regulator</fullName>
    </submittedName>
</protein>
<dbReference type="RefSeq" id="WP_375524528.1">
    <property type="nucleotide sequence ID" value="NZ_JBHILM010000006.1"/>
</dbReference>
<evidence type="ECO:0000256" key="1">
    <source>
        <dbReference type="ARBA" id="ARBA00022491"/>
    </source>
</evidence>
<dbReference type="Gene3D" id="1.10.1660.10">
    <property type="match status" value="2"/>
</dbReference>
<keyword evidence="3" id="KW-0238">DNA-binding</keyword>
<evidence type="ECO:0000256" key="3">
    <source>
        <dbReference type="ARBA" id="ARBA00023125"/>
    </source>
</evidence>
<reference evidence="6 7" key="1">
    <citation type="submission" date="2024-09" db="EMBL/GenBank/DDBJ databases">
        <authorList>
            <person name="Ruan L."/>
        </authorList>
    </citation>
    <scope>NUCLEOTIDE SEQUENCE [LARGE SCALE GENOMIC DNA]</scope>
    <source>
        <strain evidence="6 7">D33</strain>
    </source>
</reference>
<accession>A0ABV5B4W8</accession>
<evidence type="ECO:0000256" key="4">
    <source>
        <dbReference type="ARBA" id="ARBA00023163"/>
    </source>
</evidence>
<dbReference type="SUPFAM" id="SSF46955">
    <property type="entry name" value="Putative DNA-binding domain"/>
    <property type="match status" value="2"/>
</dbReference>
<dbReference type="PANTHER" id="PTHR30204:SF69">
    <property type="entry name" value="MERR-FAMILY TRANSCRIPTIONAL REGULATOR"/>
    <property type="match status" value="1"/>
</dbReference>
<dbReference type="Pfam" id="PF00376">
    <property type="entry name" value="MerR"/>
    <property type="match status" value="1"/>
</dbReference>
<dbReference type="PRINTS" id="PR00040">
    <property type="entry name" value="HTHMERR"/>
</dbReference>
<evidence type="ECO:0000259" key="5">
    <source>
        <dbReference type="PROSITE" id="PS50937"/>
    </source>
</evidence>
<keyword evidence="2" id="KW-0805">Transcription regulation</keyword>
<evidence type="ECO:0000256" key="2">
    <source>
        <dbReference type="ARBA" id="ARBA00023015"/>
    </source>
</evidence>
<dbReference type="EMBL" id="JBHILM010000006">
    <property type="protein sequence ID" value="MFB5680731.1"/>
    <property type="molecule type" value="Genomic_DNA"/>
</dbReference>
<keyword evidence="1" id="KW-0678">Repressor</keyword>
<feature type="domain" description="HTH merR-type" evidence="5">
    <location>
        <begin position="5"/>
        <end position="58"/>
    </location>
</feature>
<evidence type="ECO:0000313" key="7">
    <source>
        <dbReference type="Proteomes" id="UP001580407"/>
    </source>
</evidence>
<dbReference type="PROSITE" id="PS50937">
    <property type="entry name" value="HTH_MERR_2"/>
    <property type="match status" value="2"/>
</dbReference>
<dbReference type="InterPro" id="IPR009061">
    <property type="entry name" value="DNA-bd_dom_put_sf"/>
</dbReference>
<dbReference type="PANTHER" id="PTHR30204">
    <property type="entry name" value="REDOX-CYCLING DRUG-SENSING TRANSCRIPTIONAL ACTIVATOR SOXR"/>
    <property type="match status" value="1"/>
</dbReference>
<name>A0ABV5B4W8_9BACL</name>
<evidence type="ECO:0000313" key="6">
    <source>
        <dbReference type="EMBL" id="MFB5680731.1"/>
    </source>
</evidence>
<dbReference type="InterPro" id="IPR000551">
    <property type="entry name" value="MerR-type_HTH_dom"/>
</dbReference>